<proteinExistence type="inferred from homology"/>
<dbReference type="InterPro" id="IPR019776">
    <property type="entry name" value="Flagellar_basal_body_rod_CS"/>
</dbReference>
<dbReference type="PANTHER" id="PTHR30435:SF19">
    <property type="entry name" value="FLAGELLAR BASAL-BODY ROD PROTEIN FLGG"/>
    <property type="match status" value="1"/>
</dbReference>
<dbReference type="InterPro" id="IPR020013">
    <property type="entry name" value="Flagellar_FlgE/F/G"/>
</dbReference>
<evidence type="ECO:0000259" key="7">
    <source>
        <dbReference type="Pfam" id="PF06429"/>
    </source>
</evidence>
<dbReference type="NCBIfam" id="TIGR03506">
    <property type="entry name" value="FlgEFG_subfam"/>
    <property type="match status" value="1"/>
</dbReference>
<keyword evidence="9" id="KW-0969">Cilium</keyword>
<evidence type="ECO:0000256" key="2">
    <source>
        <dbReference type="ARBA" id="ARBA00009677"/>
    </source>
</evidence>
<feature type="domain" description="Flagellar hook protein FlgE D2" evidence="8">
    <location>
        <begin position="176"/>
        <end position="285"/>
    </location>
</feature>
<keyword evidence="4 5" id="KW-0975">Bacterial flagellum</keyword>
<comment type="similarity">
    <text evidence="2 5">Belongs to the flagella basal body rod proteins family.</text>
</comment>
<sequence length="407" mass="43776">MSIFGTIYNGTTGLVTFSKGLDVISNNVANLNTPGFKRDDLLFRDLFYQYRNTGEADARFSTYKNGGGVTESGTTTSFTQGDIQQTGNQIDVAVNGNGFLILRDGGQTFYSRVGQFEVDDEGYVISTINDARVAGIDAGGELIDINLSPLRTNPARATTEVSFFNNLSSGSTEHVIEDVRVFDSLGDAHLLKVTFTNNSSTTPRSWLVEVEDENDVTIATGKEIRFQGNGSPLEDFNSFSIAFEPEAAEPVDITFFFGEPGSFRGATSLSAGASSNLAVESQNGFSFGAQTALAFDEDGVLQVAYSNGEVAPGPRLALAWINELQDMQQIGRGLFTFDTPGRLQIDAANEGVMGNIIAASIEISNVELSQEFTDLVIVQRGFQVSSQVVSIANEMLQQLLDSAGGRR</sequence>
<dbReference type="Gene3D" id="2.60.98.20">
    <property type="entry name" value="Flagellar hook protein FlgE"/>
    <property type="match status" value="1"/>
</dbReference>
<dbReference type="GO" id="GO:0071978">
    <property type="term" value="P:bacterial-type flagellum-dependent swarming motility"/>
    <property type="evidence" value="ECO:0007669"/>
    <property type="project" value="TreeGrafter"/>
</dbReference>
<accession>A0A545T861</accession>
<dbReference type="SUPFAM" id="SSF117143">
    <property type="entry name" value="Flagellar hook protein flgE"/>
    <property type="match status" value="1"/>
</dbReference>
<evidence type="ECO:0000313" key="9">
    <source>
        <dbReference type="EMBL" id="TQV73417.1"/>
    </source>
</evidence>
<keyword evidence="9" id="KW-0282">Flagellum</keyword>
<dbReference type="Pfam" id="PF06429">
    <property type="entry name" value="Flg_bbr_C"/>
    <property type="match status" value="1"/>
</dbReference>
<evidence type="ECO:0000256" key="4">
    <source>
        <dbReference type="ARBA" id="ARBA00023143"/>
    </source>
</evidence>
<name>A0A545T861_9GAMM</name>
<dbReference type="InterPro" id="IPR037925">
    <property type="entry name" value="FlgE/F/G-like"/>
</dbReference>
<feature type="domain" description="Flagellar basal body rod protein N-terminal" evidence="6">
    <location>
        <begin position="7"/>
        <end position="37"/>
    </location>
</feature>
<dbReference type="PANTHER" id="PTHR30435">
    <property type="entry name" value="FLAGELLAR PROTEIN"/>
    <property type="match status" value="1"/>
</dbReference>
<evidence type="ECO:0000256" key="3">
    <source>
        <dbReference type="ARBA" id="ARBA00019015"/>
    </source>
</evidence>
<evidence type="ECO:0000313" key="10">
    <source>
        <dbReference type="Proteomes" id="UP000319732"/>
    </source>
</evidence>
<dbReference type="RefSeq" id="WP_142905545.1">
    <property type="nucleotide sequence ID" value="NZ_ML660097.1"/>
</dbReference>
<dbReference type="InterPro" id="IPR010930">
    <property type="entry name" value="Flg_bb/hook_C_dom"/>
</dbReference>
<gene>
    <name evidence="9" type="ORF">FKG94_17080</name>
</gene>
<dbReference type="InterPro" id="IPR001444">
    <property type="entry name" value="Flag_bb_rod_N"/>
</dbReference>
<keyword evidence="10" id="KW-1185">Reference proteome</keyword>
<dbReference type="InterPro" id="IPR011491">
    <property type="entry name" value="FlgE_D2"/>
</dbReference>
<feature type="domain" description="Flagellar basal-body/hook protein C-terminal" evidence="7">
    <location>
        <begin position="360"/>
        <end position="400"/>
    </location>
</feature>
<comment type="caution">
    <text evidence="9">The sequence shown here is derived from an EMBL/GenBank/DDBJ whole genome shotgun (WGS) entry which is preliminary data.</text>
</comment>
<dbReference type="OrthoDB" id="8578401at2"/>
<evidence type="ECO:0000256" key="5">
    <source>
        <dbReference type="RuleBase" id="RU362116"/>
    </source>
</evidence>
<dbReference type="InterPro" id="IPR037058">
    <property type="entry name" value="Falgellar_hook_FlgE_sf"/>
</dbReference>
<dbReference type="PROSITE" id="PS00588">
    <property type="entry name" value="FLAGELLA_BB_ROD"/>
    <property type="match status" value="1"/>
</dbReference>
<evidence type="ECO:0000259" key="8">
    <source>
        <dbReference type="Pfam" id="PF07559"/>
    </source>
</evidence>
<evidence type="ECO:0000259" key="6">
    <source>
        <dbReference type="Pfam" id="PF00460"/>
    </source>
</evidence>
<comment type="subcellular location">
    <subcellularLocation>
        <location evidence="1 5">Bacterial flagellum basal body</location>
    </subcellularLocation>
</comment>
<protein>
    <recommendedName>
        <fullName evidence="3">Flagellar hook protein FlgE</fullName>
    </recommendedName>
</protein>
<reference evidence="9 10" key="1">
    <citation type="submission" date="2019-06" db="EMBL/GenBank/DDBJ databases">
        <title>Whole genome sequence for Cellvibrionaceae sp. R142.</title>
        <authorList>
            <person name="Wang G."/>
        </authorList>
    </citation>
    <scope>NUCLEOTIDE SEQUENCE [LARGE SCALE GENOMIC DNA]</scope>
    <source>
        <strain evidence="9 10">R142</strain>
    </source>
</reference>
<dbReference type="GO" id="GO:0009425">
    <property type="term" value="C:bacterial-type flagellum basal body"/>
    <property type="evidence" value="ECO:0007669"/>
    <property type="project" value="UniProtKB-SubCell"/>
</dbReference>
<organism evidence="9 10">
    <name type="scientific">Exilibacterium tricleocarpae</name>
    <dbReference type="NCBI Taxonomy" id="2591008"/>
    <lineage>
        <taxon>Bacteria</taxon>
        <taxon>Pseudomonadati</taxon>
        <taxon>Pseudomonadota</taxon>
        <taxon>Gammaproteobacteria</taxon>
        <taxon>Cellvibrionales</taxon>
        <taxon>Cellvibrionaceae</taxon>
        <taxon>Exilibacterium</taxon>
    </lineage>
</organism>
<dbReference type="EMBL" id="VHSG01000018">
    <property type="protein sequence ID" value="TQV73417.1"/>
    <property type="molecule type" value="Genomic_DNA"/>
</dbReference>
<evidence type="ECO:0000256" key="1">
    <source>
        <dbReference type="ARBA" id="ARBA00004117"/>
    </source>
</evidence>
<dbReference type="AlphaFoldDB" id="A0A545T861"/>
<dbReference type="Pfam" id="PF07559">
    <property type="entry name" value="FlgE_D2"/>
    <property type="match status" value="1"/>
</dbReference>
<dbReference type="Pfam" id="PF00460">
    <property type="entry name" value="Flg_bb_rod"/>
    <property type="match status" value="1"/>
</dbReference>
<dbReference type="Proteomes" id="UP000319732">
    <property type="component" value="Unassembled WGS sequence"/>
</dbReference>
<keyword evidence="9" id="KW-0966">Cell projection</keyword>